<dbReference type="InterPro" id="IPR003615">
    <property type="entry name" value="HNH_nuc"/>
</dbReference>
<feature type="compositionally biased region" description="Low complexity" evidence="1">
    <location>
        <begin position="175"/>
        <end position="192"/>
    </location>
</feature>
<gene>
    <name evidence="3" type="ORF">HZS54_25015</name>
</gene>
<evidence type="ECO:0000259" key="2">
    <source>
        <dbReference type="SMART" id="SM00507"/>
    </source>
</evidence>
<dbReference type="Pfam" id="PF01844">
    <property type="entry name" value="HNH"/>
    <property type="match status" value="1"/>
</dbReference>
<dbReference type="AlphaFoldDB" id="A0A7D5PE37"/>
<dbReference type="GeneID" id="56085926"/>
<dbReference type="GO" id="GO:0008270">
    <property type="term" value="F:zinc ion binding"/>
    <property type="evidence" value="ECO:0007669"/>
    <property type="project" value="InterPro"/>
</dbReference>
<dbReference type="InterPro" id="IPR002711">
    <property type="entry name" value="HNH"/>
</dbReference>
<evidence type="ECO:0000313" key="3">
    <source>
        <dbReference type="EMBL" id="QLH84702.1"/>
    </source>
</evidence>
<name>A0A7D5PE37_9EURY</name>
<keyword evidence="4" id="KW-1185">Reference proteome</keyword>
<dbReference type="SMART" id="SM00507">
    <property type="entry name" value="HNHc"/>
    <property type="match status" value="1"/>
</dbReference>
<dbReference type="Proteomes" id="UP000509346">
    <property type="component" value="Chromosome"/>
</dbReference>
<protein>
    <submittedName>
        <fullName evidence="3">HNH endonuclease</fullName>
    </submittedName>
</protein>
<dbReference type="GO" id="GO:0003676">
    <property type="term" value="F:nucleic acid binding"/>
    <property type="evidence" value="ECO:0007669"/>
    <property type="project" value="InterPro"/>
</dbReference>
<keyword evidence="3" id="KW-0540">Nuclease</keyword>
<dbReference type="GO" id="GO:0004519">
    <property type="term" value="F:endonuclease activity"/>
    <property type="evidence" value="ECO:0007669"/>
    <property type="project" value="UniProtKB-KW"/>
</dbReference>
<reference evidence="3 4" key="1">
    <citation type="submission" date="2020-07" db="EMBL/GenBank/DDBJ databases">
        <title>Halosimplex litoreum sp. nov. and Halosimplex rubrum sp. nov., isolated from different salt environments.</title>
        <authorList>
            <person name="Cui H."/>
        </authorList>
    </citation>
    <scope>NUCLEOTIDE SEQUENCE [LARGE SCALE GENOMIC DNA]</scope>
    <source>
        <strain evidence="3 4">R2</strain>
    </source>
</reference>
<dbReference type="Pfam" id="PF26348">
    <property type="entry name" value="SRA_ScoMcrA"/>
    <property type="match status" value="1"/>
</dbReference>
<feature type="domain" description="HNH nuclease" evidence="2">
    <location>
        <begin position="200"/>
        <end position="257"/>
    </location>
</feature>
<feature type="region of interest" description="Disordered" evidence="1">
    <location>
        <begin position="172"/>
        <end position="194"/>
    </location>
</feature>
<accession>A0A7D5PE37</accession>
<dbReference type="CDD" id="cd00085">
    <property type="entry name" value="HNHc"/>
    <property type="match status" value="1"/>
</dbReference>
<evidence type="ECO:0000256" key="1">
    <source>
        <dbReference type="SAM" id="MobiDB-lite"/>
    </source>
</evidence>
<organism evidence="3 4">
    <name type="scientific">Halosimplex pelagicum</name>
    <dbReference type="NCBI Taxonomy" id="869886"/>
    <lineage>
        <taxon>Archaea</taxon>
        <taxon>Methanobacteriati</taxon>
        <taxon>Methanobacteriota</taxon>
        <taxon>Stenosarchaea group</taxon>
        <taxon>Halobacteria</taxon>
        <taxon>Halobacteriales</taxon>
        <taxon>Haloarculaceae</taxon>
        <taxon>Halosimplex</taxon>
    </lineage>
</organism>
<dbReference type="EMBL" id="CP058909">
    <property type="protein sequence ID" value="QLH84702.1"/>
    <property type="molecule type" value="Genomic_DNA"/>
</dbReference>
<dbReference type="KEGG" id="hpel:HZS54_25015"/>
<dbReference type="OrthoDB" id="11472at2157"/>
<sequence length="284" mass="31306">MSALTADEIQANLEFEVGQRYFRKDLHDVCGGNHQPGISPVTDLSAIFLFGSTTESQYGYRDEWLPNDHFLLTGVGRDGDQSWNGLNSSLASHHEDGRRAFLFEKVPDREPTVVTYVGEFEYVNHREDTIPDRSGELRRAYRFEVRPVEGGSLSVPDEIEDAPLEELYELAEQASPTSTSGISPTGDSGSSGYTRSDVVQTFALRVADGVCQGCGEPAPFENDEGDPHLEVHHLHRLSDGGPDHPDNVIAICPNCHARIHHGTDGDEFNETLVQRAESLSEQVA</sequence>
<evidence type="ECO:0000313" key="4">
    <source>
        <dbReference type="Proteomes" id="UP000509346"/>
    </source>
</evidence>
<proteinExistence type="predicted"/>
<dbReference type="Gene3D" id="1.10.30.50">
    <property type="match status" value="1"/>
</dbReference>
<dbReference type="RefSeq" id="WP_179919780.1">
    <property type="nucleotide sequence ID" value="NZ_CP058909.1"/>
</dbReference>
<keyword evidence="3" id="KW-0378">Hydrolase</keyword>
<keyword evidence="3" id="KW-0255">Endonuclease</keyword>
<dbReference type="InterPro" id="IPR058712">
    <property type="entry name" value="SRA_ScoMcrA"/>
</dbReference>